<protein>
    <submittedName>
        <fullName evidence="2">Uncharacterized protein LOC105368396</fullName>
    </submittedName>
</protein>
<dbReference type="RefSeq" id="XP_011505708.1">
    <property type="nucleotide sequence ID" value="XM_011507406.1"/>
</dbReference>
<dbReference type="AlphaFoldDB" id="A0AAJ6YWI6"/>
<reference evidence="2" key="1">
    <citation type="submission" date="2025-08" db="UniProtKB">
        <authorList>
            <consortium name="RefSeq"/>
        </authorList>
    </citation>
    <scope>IDENTIFICATION</scope>
</reference>
<dbReference type="Proteomes" id="UP000695007">
    <property type="component" value="Unplaced"/>
</dbReference>
<keyword evidence="1" id="KW-1185">Reference proteome</keyword>
<evidence type="ECO:0000313" key="2">
    <source>
        <dbReference type="RefSeq" id="XP_011505708.1"/>
    </source>
</evidence>
<dbReference type="GeneID" id="105368396"/>
<gene>
    <name evidence="2" type="primary">LOC105368396</name>
</gene>
<organism evidence="1 2">
    <name type="scientific">Ceratosolen solmsi marchali</name>
    <dbReference type="NCBI Taxonomy" id="326594"/>
    <lineage>
        <taxon>Eukaryota</taxon>
        <taxon>Metazoa</taxon>
        <taxon>Ecdysozoa</taxon>
        <taxon>Arthropoda</taxon>
        <taxon>Hexapoda</taxon>
        <taxon>Insecta</taxon>
        <taxon>Pterygota</taxon>
        <taxon>Neoptera</taxon>
        <taxon>Endopterygota</taxon>
        <taxon>Hymenoptera</taxon>
        <taxon>Apocrita</taxon>
        <taxon>Proctotrupomorpha</taxon>
        <taxon>Chalcidoidea</taxon>
        <taxon>Agaonidae</taxon>
        <taxon>Agaoninae</taxon>
        <taxon>Ceratosolen</taxon>
    </lineage>
</organism>
<sequence>MLKVVHTTCNLCTAHLQTSFFNIRYKSQIYERIHSWKIQLQQANKAISKSYKKIQNKKIYQNKEIIATLLKKHGIVTSVSINEKKIFKQSSWTIEKRIMLLQELGVSNITPFYINELDKGMRLPIHLFKANTLLNTNTRLSKNLLSSISNTMYTHKYISESPNITMKRLYTNCLIHYLRREEQFSYDQLRFLHIKAKWLGYNSFRLIKETIKFIKNDLKFTNAQIAKNHCLLNYHPEKVKIIYNEIYKHFKENSNKIILAHSKLLNMELCDLQKFIRVLQKYNIKTDKIQTYPFILQHNHKDLERKIKTIINNPLTKVYKKHPRFLNLVTHYFSVVPRLQYLEDNNIQFFNLTGLTEKAAFCNLLKSMKYKLTKSCLFYFLEKEFKYDTGALMVIIQKHPYWMYVSLVQMYESLHYLRQKFSDSIIRDHIYAILYKKKDIQSEVESRRPEYRNLRKNQQLGVIIYNIEKKCNFTGAVVLSIDNDTS</sequence>
<dbReference type="Gene3D" id="1.25.70.10">
    <property type="entry name" value="Transcription termination factor 3, mitochondrial"/>
    <property type="match status" value="1"/>
</dbReference>
<dbReference type="CTD" id="42182"/>
<name>A0AAJ6YWI6_9HYME</name>
<evidence type="ECO:0000313" key="1">
    <source>
        <dbReference type="Proteomes" id="UP000695007"/>
    </source>
</evidence>
<dbReference type="InterPro" id="IPR038538">
    <property type="entry name" value="MTERF_sf"/>
</dbReference>
<dbReference type="KEGG" id="csol:105368396"/>
<proteinExistence type="predicted"/>
<accession>A0AAJ6YWI6</accession>